<name>A5TXP6_FUSNP</name>
<keyword evidence="1" id="KW-0812">Transmembrane</keyword>
<dbReference type="Proteomes" id="UP000001921">
    <property type="component" value="Chromosome"/>
</dbReference>
<reference evidence="2" key="1">
    <citation type="submission" date="2006-07" db="EMBL/GenBank/DDBJ databases">
        <authorList>
            <person name="Qin X."/>
            <person name="Weinstock G.M."/>
        </authorList>
    </citation>
    <scope>NUCLEOTIDE SEQUENCE [LARGE SCALE GENOMIC DNA]</scope>
    <source>
        <strain evidence="2">ATCC 10953</strain>
    </source>
</reference>
<evidence type="ECO:0000256" key="1">
    <source>
        <dbReference type="SAM" id="Phobius"/>
    </source>
</evidence>
<gene>
    <name evidence="2" type="ORF">FNP_1900</name>
</gene>
<keyword evidence="1" id="KW-0472">Membrane</keyword>
<dbReference type="AlphaFoldDB" id="A5TXP6"/>
<dbReference type="HOGENOM" id="CLU_2699372_0_0_0"/>
<accession>A5TXP6</accession>
<protein>
    <submittedName>
        <fullName evidence="2">Uncharacterized protein</fullName>
    </submittedName>
</protein>
<proteinExistence type="predicted"/>
<evidence type="ECO:0000313" key="2">
    <source>
        <dbReference type="EMBL" id="EDK89671.1"/>
    </source>
</evidence>
<organism evidence="2">
    <name type="scientific">Fusobacterium polymorphum ATCC 10953</name>
    <dbReference type="NCBI Taxonomy" id="393480"/>
    <lineage>
        <taxon>Bacteria</taxon>
        <taxon>Fusobacteriati</taxon>
        <taxon>Fusobacteriota</taxon>
        <taxon>Fusobacteriia</taxon>
        <taxon>Fusobacteriales</taxon>
        <taxon>Fusobacteriaceae</taxon>
        <taxon>Fusobacterium</taxon>
    </lineage>
</organism>
<dbReference type="EMBL" id="CM000440">
    <property type="protein sequence ID" value="EDK89671.1"/>
    <property type="molecule type" value="Genomic_DNA"/>
</dbReference>
<feature type="transmembrane region" description="Helical" evidence="1">
    <location>
        <begin position="20"/>
        <end position="38"/>
    </location>
</feature>
<sequence>MLNYHQYIGFLLHQLLKDEYFYLLKYLINVLMLFYVKVKYLLSKLQKLLLQHQNLLNHFQLNLKYLSLYNLVT</sequence>
<keyword evidence="1" id="KW-1133">Transmembrane helix</keyword>
<reference evidence="2" key="2">
    <citation type="submission" date="2007-05" db="EMBL/GenBank/DDBJ databases">
        <title>Genome sequence of Fusobacterium nucleatum subspecies polymorphum - a genetically tractable Fusobacterium.</title>
        <authorList>
            <person name="Karpathy S.E."/>
            <person name="Xiang Q."/>
            <person name="Gioia J."/>
            <person name="Jiang H."/>
            <person name="Liu Y."/>
            <person name="Petrosino J.F."/>
            <person name="Yerrapragada S."/>
            <person name="Fox G.E."/>
            <person name="Kinder Haake S."/>
            <person name="Weinstock G.M."/>
            <person name="Highlander S.K."/>
        </authorList>
    </citation>
    <scope>NUCLEOTIDE SEQUENCE [LARGE SCALE GENOMIC DNA]</scope>
    <source>
        <strain evidence="2">ATCC 10953</strain>
    </source>
</reference>